<dbReference type="Proteomes" id="UP001652397">
    <property type="component" value="Unassembled WGS sequence"/>
</dbReference>
<dbReference type="RefSeq" id="WP_147574541.1">
    <property type="nucleotide sequence ID" value="NZ_JAOQJE010000018.1"/>
</dbReference>
<comment type="caution">
    <text evidence="1">The sequence shown here is derived from an EMBL/GenBank/DDBJ whole genome shotgun (WGS) entry which is preliminary data.</text>
</comment>
<reference evidence="1 2" key="1">
    <citation type="journal article" date="2021" name="ISME Commun">
        <title>Automated analysis of genomic sequences facilitates high-throughput and comprehensive description of bacteria.</title>
        <authorList>
            <person name="Hitch T.C.A."/>
        </authorList>
    </citation>
    <scope>NUCLEOTIDE SEQUENCE [LARGE SCALE GENOMIC DNA]</scope>
    <source>
        <strain evidence="1 2">Sanger_34</strain>
    </source>
</reference>
<name>A0ABT2U7I9_9FIRM</name>
<dbReference type="EMBL" id="JAOQJE010000018">
    <property type="protein sequence ID" value="MCU6790206.1"/>
    <property type="molecule type" value="Genomic_DNA"/>
</dbReference>
<gene>
    <name evidence="1" type="ORF">OCV66_14065</name>
</gene>
<evidence type="ECO:0000313" key="2">
    <source>
        <dbReference type="Proteomes" id="UP001652397"/>
    </source>
</evidence>
<sequence length="213" mass="24371">MSMENRLFAVKAPYEMLDCCFLFASRLLAAGQWYIGVGQLVDGGAYHLYDVLLTDGGVTVLPHPHSAPAWELPYERITELPKPYRGSDAELPLPPFLLSQMDRRLLPVHDEAVLYPYRVLSCLSADSSVAEYFTRKEALAAERGDGRDAVLMRLDELLEDMEDACMHLRLNLTRLKLLYRALCRWSRRHGGTGFPLEAHRDRICRYLKEEKDV</sequence>
<accession>A0ABT2U7I9</accession>
<evidence type="ECO:0008006" key="3">
    <source>
        <dbReference type="Google" id="ProtNLM"/>
    </source>
</evidence>
<proteinExistence type="predicted"/>
<protein>
    <recommendedName>
        <fullName evidence="3">CarD-like/TRCF RNAP-interacting domain-containing protein</fullName>
    </recommendedName>
</protein>
<organism evidence="1 2">
    <name type="scientific">Agathobaculum ammoniilyticum</name>
    <dbReference type="NCBI Taxonomy" id="2981778"/>
    <lineage>
        <taxon>Bacteria</taxon>
        <taxon>Bacillati</taxon>
        <taxon>Bacillota</taxon>
        <taxon>Clostridia</taxon>
        <taxon>Eubacteriales</taxon>
        <taxon>Butyricicoccaceae</taxon>
        <taxon>Agathobaculum</taxon>
    </lineage>
</organism>
<evidence type="ECO:0000313" key="1">
    <source>
        <dbReference type="EMBL" id="MCU6790206.1"/>
    </source>
</evidence>
<keyword evidence="2" id="KW-1185">Reference proteome</keyword>